<protein>
    <submittedName>
        <fullName evidence="1">Uncharacterized protein</fullName>
    </submittedName>
</protein>
<dbReference type="AlphaFoldDB" id="A0AAI9YBB4"/>
<name>A0AAI9YBB4_9PEZI</name>
<gene>
    <name evidence="1" type="ORF">CCUS01_03082</name>
</gene>
<proteinExistence type="predicted"/>
<evidence type="ECO:0000313" key="2">
    <source>
        <dbReference type="Proteomes" id="UP001239213"/>
    </source>
</evidence>
<sequence length="190" mass="21426">MAEAILIDANKLVYRNRFLKKITGTKKGRGGGGGHFCTWFMFRISLFVLCETYAPLVVFLDSFTAFTMSLPAYRHLWRAARIAFKGLDFSGLFEYLLLTFLLSQAMTESSQQRNSRYGKPTDPSYSSAIQKAEDIAKILRENVVQGKQDDSRVFSNILTKTLQNNDSIKMAGKTSRQVQLSSNPDEINDA</sequence>
<dbReference type="EMBL" id="MPDP01000024">
    <property type="protein sequence ID" value="KAK1493781.1"/>
    <property type="molecule type" value="Genomic_DNA"/>
</dbReference>
<keyword evidence="2" id="KW-1185">Reference proteome</keyword>
<comment type="caution">
    <text evidence="1">The sequence shown here is derived from an EMBL/GenBank/DDBJ whole genome shotgun (WGS) entry which is preliminary data.</text>
</comment>
<organism evidence="1 2">
    <name type="scientific">Colletotrichum cuscutae</name>
    <dbReference type="NCBI Taxonomy" id="1209917"/>
    <lineage>
        <taxon>Eukaryota</taxon>
        <taxon>Fungi</taxon>
        <taxon>Dikarya</taxon>
        <taxon>Ascomycota</taxon>
        <taxon>Pezizomycotina</taxon>
        <taxon>Sordariomycetes</taxon>
        <taxon>Hypocreomycetidae</taxon>
        <taxon>Glomerellales</taxon>
        <taxon>Glomerellaceae</taxon>
        <taxon>Colletotrichum</taxon>
        <taxon>Colletotrichum acutatum species complex</taxon>
    </lineage>
</organism>
<evidence type="ECO:0000313" key="1">
    <source>
        <dbReference type="EMBL" id="KAK1493781.1"/>
    </source>
</evidence>
<reference evidence="1" key="1">
    <citation type="submission" date="2016-11" db="EMBL/GenBank/DDBJ databases">
        <title>The genome sequence of Colletotrichum cuscutae.</title>
        <authorList>
            <person name="Baroncelli R."/>
        </authorList>
    </citation>
    <scope>NUCLEOTIDE SEQUENCE</scope>
    <source>
        <strain evidence="1">IMI 304802</strain>
    </source>
</reference>
<dbReference type="Proteomes" id="UP001239213">
    <property type="component" value="Unassembled WGS sequence"/>
</dbReference>
<accession>A0AAI9YBB4</accession>